<dbReference type="Gene3D" id="1.25.10.10">
    <property type="entry name" value="Leucine-rich Repeat Variant"/>
    <property type="match status" value="1"/>
</dbReference>
<dbReference type="InterPro" id="IPR011989">
    <property type="entry name" value="ARM-like"/>
</dbReference>
<feature type="compositionally biased region" description="Pro residues" evidence="2">
    <location>
        <begin position="156"/>
        <end position="171"/>
    </location>
</feature>
<feature type="region of interest" description="Disordered" evidence="2">
    <location>
        <begin position="290"/>
        <end position="316"/>
    </location>
</feature>
<dbReference type="HOGENOM" id="CLU_012436_0_0_1"/>
<feature type="compositionally biased region" description="Low complexity" evidence="2">
    <location>
        <begin position="226"/>
        <end position="239"/>
    </location>
</feature>
<feature type="compositionally biased region" description="Basic and acidic residues" evidence="2">
    <location>
        <begin position="728"/>
        <end position="738"/>
    </location>
</feature>
<evidence type="ECO:0000259" key="3">
    <source>
        <dbReference type="Pfam" id="PF07814"/>
    </source>
</evidence>
<feature type="compositionally biased region" description="Polar residues" evidence="2">
    <location>
        <begin position="208"/>
        <end position="221"/>
    </location>
</feature>
<evidence type="ECO:0000256" key="2">
    <source>
        <dbReference type="SAM" id="MobiDB-lite"/>
    </source>
</evidence>
<dbReference type="OrthoDB" id="78088at2759"/>
<sequence length="974" mass="105227">MKSANPVTYGRRGARRAHRRESPASPVPEEPEPPAPVHRNKHARAQTPLNLDHHEPQTSARPAKRSRNDFVSLSVSAAGPKPTGVRSAAYSSKSKTDLGPPDSATRSARTPVTRETSPSPVAPRTRRQIGRTASLTTRKSSASTINDSSRVSSRAPSPPEESPSTAPPPISPFSILDDLSPAPSTSALQVPVQAAPRPGVAKRMLARTRTQPADVASTSNDPSPPSSLGSLGRTSSLPTYTLSQTPKEDDSQPLPQLDTTPLPMLQNARPSIQSQRTYSKSRSFLVSLPASTSAPSIPSVGAGAGAGGDGDIDDEELGRESYNDLRARWGVDRSEDGLLGPEATEIRSISQLRHKGETRRFLDEVGYLFEGFQSGMTIAVKRLSAIEILRKMCEVEFVRKAKAADRLVHAWDSLRNVNEQSSDKILEICLVIFAGLIARDQRDVDELVRMEGFPKFMTIMIGRSRNADPLGFTVEGERGEEARRLGIAKQDRILLESLREIVRRGDIFPDDDSDAWISTRRLVSHVLITLPPTFHHRPSLLRPLLSSILAELEPLSSRIDSYTSGLPILPSPPTYDTPDLKHADACLRLLDGIILLSAAASSSDDGVDGDDEEDVQDGLQEHGEELVRGLFSLCAVAQVLLFQEGKDAKAAGMSFACLVSGLRILVSLADSSPQWCSTMLAEPLCLPNILRLIVIFRPDKKFDCSSESNSKSRSKYRAKLGTRVGSESPKKAESKIGEGGEGEAGVGESGVDVDMEANKMDILCLALALLTHLVQSTSHGSGKLRDSVAFPSCKMRRGCARTCHCSQSIGALDFLVGLYVDLAQARANNDTIDGEVHFIRGHVSVLLGLLSQRDASTRSAILNTLPGSSPRTKLDALIAAIREFTTFYGELAKRMAEAVAHPHSDDMDMDDIDKGGGDRDDSISLSTAPALGTDFGNLKIIEDERMSRTLAREHDKGSEVANGVVAFLESLRDA</sequence>
<feature type="compositionally biased region" description="Basic and acidic residues" evidence="2">
    <location>
        <begin position="902"/>
        <end position="922"/>
    </location>
</feature>
<feature type="region of interest" description="Disordered" evidence="2">
    <location>
        <begin position="714"/>
        <end position="747"/>
    </location>
</feature>
<dbReference type="InterPro" id="IPR039874">
    <property type="entry name" value="WAPL"/>
</dbReference>
<name>A0A067M6P8_BOTB1</name>
<feature type="domain" description="Wings apart-like protein C-terminal" evidence="3">
    <location>
        <begin position="346"/>
        <end position="403"/>
    </location>
</feature>
<evidence type="ECO:0000313" key="5">
    <source>
        <dbReference type="Proteomes" id="UP000027195"/>
    </source>
</evidence>
<reference evidence="5" key="1">
    <citation type="journal article" date="2014" name="Proc. Natl. Acad. Sci. U.S.A.">
        <title>Extensive sampling of basidiomycete genomes demonstrates inadequacy of the white-rot/brown-rot paradigm for wood decay fungi.</title>
        <authorList>
            <person name="Riley R."/>
            <person name="Salamov A.A."/>
            <person name="Brown D.W."/>
            <person name="Nagy L.G."/>
            <person name="Floudas D."/>
            <person name="Held B.W."/>
            <person name="Levasseur A."/>
            <person name="Lombard V."/>
            <person name="Morin E."/>
            <person name="Otillar R."/>
            <person name="Lindquist E.A."/>
            <person name="Sun H."/>
            <person name="LaButti K.M."/>
            <person name="Schmutz J."/>
            <person name="Jabbour D."/>
            <person name="Luo H."/>
            <person name="Baker S.E."/>
            <person name="Pisabarro A.G."/>
            <person name="Walton J.D."/>
            <person name="Blanchette R.A."/>
            <person name="Henrissat B."/>
            <person name="Martin F."/>
            <person name="Cullen D."/>
            <person name="Hibbett D.S."/>
            <person name="Grigoriev I.V."/>
        </authorList>
    </citation>
    <scope>NUCLEOTIDE SEQUENCE [LARGE SCALE GENOMIC DNA]</scope>
    <source>
        <strain evidence="5">FD-172 SS1</strain>
    </source>
</reference>
<dbReference type="AlphaFoldDB" id="A0A067M6P8"/>
<accession>A0A067M6P8</accession>
<feature type="compositionally biased region" description="Polar residues" evidence="2">
    <location>
        <begin position="131"/>
        <end position="147"/>
    </location>
</feature>
<feature type="region of interest" description="Disordered" evidence="2">
    <location>
        <begin position="1"/>
        <end position="265"/>
    </location>
</feature>
<evidence type="ECO:0000256" key="1">
    <source>
        <dbReference type="ARBA" id="ARBA00006854"/>
    </source>
</evidence>
<comment type="similarity">
    <text evidence="1">Belongs to the WAPL family.</text>
</comment>
<dbReference type="PANTHER" id="PTHR22100:SF13">
    <property type="entry name" value="WINGS APART-LIKE PROTEIN HOMOLOG"/>
    <property type="match status" value="1"/>
</dbReference>
<evidence type="ECO:0000313" key="4">
    <source>
        <dbReference type="EMBL" id="KDQ10345.1"/>
    </source>
</evidence>
<dbReference type="EMBL" id="KL198068">
    <property type="protein sequence ID" value="KDQ10345.1"/>
    <property type="molecule type" value="Genomic_DNA"/>
</dbReference>
<feature type="compositionally biased region" description="Low complexity" evidence="2">
    <location>
        <begin position="252"/>
        <end position="265"/>
    </location>
</feature>
<dbReference type="Proteomes" id="UP000027195">
    <property type="component" value="Unassembled WGS sequence"/>
</dbReference>
<proteinExistence type="inferred from homology"/>
<dbReference type="STRING" id="930990.A0A067M6P8"/>
<protein>
    <recommendedName>
        <fullName evidence="3">Wings apart-like protein C-terminal domain-containing protein</fullName>
    </recommendedName>
</protein>
<feature type="compositionally biased region" description="Polar residues" evidence="2">
    <location>
        <begin position="104"/>
        <end position="119"/>
    </location>
</feature>
<dbReference type="Pfam" id="PF07814">
    <property type="entry name" value="WAPL"/>
    <property type="match status" value="1"/>
</dbReference>
<organism evidence="4 5">
    <name type="scientific">Botryobasidium botryosum (strain FD-172 SS1)</name>
    <dbReference type="NCBI Taxonomy" id="930990"/>
    <lineage>
        <taxon>Eukaryota</taxon>
        <taxon>Fungi</taxon>
        <taxon>Dikarya</taxon>
        <taxon>Basidiomycota</taxon>
        <taxon>Agaricomycotina</taxon>
        <taxon>Agaricomycetes</taxon>
        <taxon>Cantharellales</taxon>
        <taxon>Botryobasidiaceae</taxon>
        <taxon>Botryobasidium</taxon>
    </lineage>
</organism>
<dbReference type="InterPro" id="IPR022771">
    <property type="entry name" value="WAPL_C"/>
</dbReference>
<dbReference type="InParanoid" id="A0A067M6P8"/>
<gene>
    <name evidence="4" type="ORF">BOTBODRAFT_58087</name>
</gene>
<feature type="region of interest" description="Disordered" evidence="2">
    <location>
        <begin position="902"/>
        <end position="928"/>
    </location>
</feature>
<feature type="compositionally biased region" description="Pro residues" evidence="2">
    <location>
        <begin position="25"/>
        <end position="36"/>
    </location>
</feature>
<keyword evidence="5" id="KW-1185">Reference proteome</keyword>
<dbReference type="PANTHER" id="PTHR22100">
    <property type="entry name" value="WINGS APART-LIKE PROTEIN HOMOLOG"/>
    <property type="match status" value="1"/>
</dbReference>